<sequence>MMELEKIKTQISDGINEFLAQNPLKKGDIFVLGLSTSEVQGKHIGKQSNIEIGRIIVNTLYHRLKQKNVYLAVQGCEHLNRALVVEKEIADQLNLEVVSVYPSIHAGGAGQIAAFEIFKNPVEVEHVIANGGMDIGDTSIGMHVKFVQIPIRTSIKTIGHAHTTYLGSRPKLIGGPRAKYVWDPFN</sequence>
<keyword evidence="3" id="KW-1185">Reference proteome</keyword>
<proteinExistence type="inferred from homology"/>
<dbReference type="NCBIfam" id="TIGR01440">
    <property type="entry name" value="TIGR01440 family protein"/>
    <property type="match status" value="1"/>
</dbReference>
<dbReference type="STRING" id="1423755.FC40_GL000378"/>
<dbReference type="AlphaFoldDB" id="A0A0R1WN54"/>
<dbReference type="Gene3D" id="3.40.50.10360">
    <property type="entry name" value="Hypothetical protein TT1679"/>
    <property type="match status" value="1"/>
</dbReference>
<evidence type="ECO:0000313" key="2">
    <source>
        <dbReference type="EMBL" id="KRM19214.1"/>
    </source>
</evidence>
<evidence type="ECO:0000256" key="1">
    <source>
        <dbReference type="HAMAP-Rule" id="MF_00800"/>
    </source>
</evidence>
<comment type="similarity">
    <text evidence="1">Belongs to the UPF0340 family.</text>
</comment>
<protein>
    <recommendedName>
        <fullName evidence="1">UPF0340 protein FC40_GL000378</fullName>
    </recommendedName>
</protein>
<dbReference type="HAMAP" id="MF_00800">
    <property type="entry name" value="UPF0340"/>
    <property type="match status" value="1"/>
</dbReference>
<dbReference type="InterPro" id="IPR028345">
    <property type="entry name" value="Antibiotic_NAT-like"/>
</dbReference>
<dbReference type="EMBL" id="AZGD01000081">
    <property type="protein sequence ID" value="KRM19214.1"/>
    <property type="molecule type" value="Genomic_DNA"/>
</dbReference>
<dbReference type="Proteomes" id="UP000051054">
    <property type="component" value="Unassembled WGS sequence"/>
</dbReference>
<accession>A0A0R1WN54</accession>
<dbReference type="SUPFAM" id="SSF110710">
    <property type="entry name" value="TTHA0583/YokD-like"/>
    <property type="match status" value="1"/>
</dbReference>
<dbReference type="PATRIC" id="fig|1423755.3.peg.420"/>
<organism evidence="2 3">
    <name type="scientific">Ligilactobacillus hayakitensis DSM 18933 = JCM 14209</name>
    <dbReference type="NCBI Taxonomy" id="1423755"/>
    <lineage>
        <taxon>Bacteria</taxon>
        <taxon>Bacillati</taxon>
        <taxon>Bacillota</taxon>
        <taxon>Bacilli</taxon>
        <taxon>Lactobacillales</taxon>
        <taxon>Lactobacillaceae</taxon>
        <taxon>Ligilactobacillus</taxon>
    </lineage>
</organism>
<dbReference type="Pfam" id="PF04260">
    <property type="entry name" value="DUF436"/>
    <property type="match status" value="1"/>
</dbReference>
<name>A0A0R1WN54_9LACO</name>
<dbReference type="PIRSF" id="PIRSF007510">
    <property type="entry name" value="UCP007510"/>
    <property type="match status" value="1"/>
</dbReference>
<dbReference type="InterPro" id="IPR006340">
    <property type="entry name" value="DUF436"/>
</dbReference>
<dbReference type="eggNOG" id="COG4475">
    <property type="taxonomic scope" value="Bacteria"/>
</dbReference>
<gene>
    <name evidence="2" type="ORF">FC40_GL000378</name>
</gene>
<evidence type="ECO:0000313" key="3">
    <source>
        <dbReference type="Proteomes" id="UP000051054"/>
    </source>
</evidence>
<comment type="caution">
    <text evidence="2">The sequence shown here is derived from an EMBL/GenBank/DDBJ whole genome shotgun (WGS) entry which is preliminary data.</text>
</comment>
<reference evidence="2 3" key="1">
    <citation type="journal article" date="2015" name="Genome Announc.">
        <title>Expanding the biotechnology potential of lactobacilli through comparative genomics of 213 strains and associated genera.</title>
        <authorList>
            <person name="Sun Z."/>
            <person name="Harris H.M."/>
            <person name="McCann A."/>
            <person name="Guo C."/>
            <person name="Argimon S."/>
            <person name="Zhang W."/>
            <person name="Yang X."/>
            <person name="Jeffery I.B."/>
            <person name="Cooney J.C."/>
            <person name="Kagawa T.F."/>
            <person name="Liu W."/>
            <person name="Song Y."/>
            <person name="Salvetti E."/>
            <person name="Wrobel A."/>
            <person name="Rasinkangas P."/>
            <person name="Parkhill J."/>
            <person name="Rea M.C."/>
            <person name="O'Sullivan O."/>
            <person name="Ritari J."/>
            <person name="Douillard F.P."/>
            <person name="Paul Ross R."/>
            <person name="Yang R."/>
            <person name="Briner A.E."/>
            <person name="Felis G.E."/>
            <person name="de Vos W.M."/>
            <person name="Barrangou R."/>
            <person name="Klaenhammer T.R."/>
            <person name="Caufield P.W."/>
            <person name="Cui Y."/>
            <person name="Zhang H."/>
            <person name="O'Toole P.W."/>
        </authorList>
    </citation>
    <scope>NUCLEOTIDE SEQUENCE [LARGE SCALE GENOMIC DNA]</scope>
    <source>
        <strain evidence="2 3">DSM 18933</strain>
    </source>
</reference>